<dbReference type="PROSITE" id="PS50097">
    <property type="entry name" value="BTB"/>
    <property type="match status" value="1"/>
</dbReference>
<protein>
    <submittedName>
        <fullName evidence="2">BTB/POZ domain protein</fullName>
    </submittedName>
</protein>
<evidence type="ECO:0000313" key="3">
    <source>
        <dbReference type="Proteomes" id="UP000030108"/>
    </source>
</evidence>
<dbReference type="Gene3D" id="3.30.710.10">
    <property type="entry name" value="Potassium Channel Kv1.1, Chain A"/>
    <property type="match status" value="1"/>
</dbReference>
<reference evidence="3" key="1">
    <citation type="journal article" date="2014" name="Genome Announc.">
        <title>Draft genome sequence of the plant-pathogenic soil fungus Rhizoctonia solani anastomosis group 3 strain Rhs1AP.</title>
        <authorList>
            <person name="Cubeta M.A."/>
            <person name="Thomas E."/>
            <person name="Dean R.A."/>
            <person name="Jabaji S."/>
            <person name="Neate S.M."/>
            <person name="Tavantzis S."/>
            <person name="Toda T."/>
            <person name="Vilgalys R."/>
            <person name="Bharathan N."/>
            <person name="Fedorova-Abrams N."/>
            <person name="Pakala S.B."/>
            <person name="Pakala S.M."/>
            <person name="Zafar N."/>
            <person name="Joardar V."/>
            <person name="Losada L."/>
            <person name="Nierman W.C."/>
        </authorList>
    </citation>
    <scope>NUCLEOTIDE SEQUENCE [LARGE SCALE GENOMIC DNA]</scope>
    <source>
        <strain evidence="3">AG-3</strain>
    </source>
</reference>
<proteinExistence type="predicted"/>
<dbReference type="InterPro" id="IPR000210">
    <property type="entry name" value="BTB/POZ_dom"/>
</dbReference>
<dbReference type="OrthoDB" id="6359816at2759"/>
<feature type="domain" description="BTB" evidence="1">
    <location>
        <begin position="20"/>
        <end position="84"/>
    </location>
</feature>
<dbReference type="AlphaFoldDB" id="X8JIL3"/>
<comment type="caution">
    <text evidence="2">The sequence shown here is derived from an EMBL/GenBank/DDBJ whole genome shotgun (WGS) entry which is preliminary data.</text>
</comment>
<dbReference type="InterPro" id="IPR011333">
    <property type="entry name" value="SKP1/BTB/POZ_sf"/>
</dbReference>
<sequence length="333" mass="37005">MTHRNITDSPSSSSQGFTEGNLTIQSADGVNFQVHASILCVASPVFSGLLKGRKNDEIVRLSENAAVLALMLNFIYPKPTPIIKSMNLMNDAVRVANIYQLDSMKTRLREQLVLVASPVSVHANPFGALCIASTHGFVPEAKLAAENALKQYDFGKGEDLTKLVNATQNPATAELVKLTGVPLVKTRVLVDVLFHFERAPMKLDKNIDVLACVNCRGAFRNYSRQSSPEWQARWALWIFDEIKDQPISEWEYLFSPSNVLKAFSQSHLSRNVYSYTKGLEYRTCTCLDVVENSTNATALQSWVNGVYEHLMSRLAPVAELEAAHNPSQERGEE</sequence>
<dbReference type="Pfam" id="PF00651">
    <property type="entry name" value="BTB"/>
    <property type="match status" value="1"/>
</dbReference>
<evidence type="ECO:0000259" key="1">
    <source>
        <dbReference type="PROSITE" id="PS50097"/>
    </source>
</evidence>
<evidence type="ECO:0000313" key="2">
    <source>
        <dbReference type="EMBL" id="EUC62793.1"/>
    </source>
</evidence>
<organism evidence="2 3">
    <name type="scientific">Rhizoctonia solani AG-3 Rhs1AP</name>
    <dbReference type="NCBI Taxonomy" id="1086054"/>
    <lineage>
        <taxon>Eukaryota</taxon>
        <taxon>Fungi</taxon>
        <taxon>Dikarya</taxon>
        <taxon>Basidiomycota</taxon>
        <taxon>Agaricomycotina</taxon>
        <taxon>Agaricomycetes</taxon>
        <taxon>Cantharellales</taxon>
        <taxon>Ceratobasidiaceae</taxon>
        <taxon>Rhizoctonia</taxon>
    </lineage>
</organism>
<dbReference type="Proteomes" id="UP000030108">
    <property type="component" value="Unassembled WGS sequence"/>
</dbReference>
<accession>X8JIL3</accession>
<name>X8JIL3_9AGAM</name>
<dbReference type="SMART" id="SM00225">
    <property type="entry name" value="BTB"/>
    <property type="match status" value="1"/>
</dbReference>
<dbReference type="SUPFAM" id="SSF54695">
    <property type="entry name" value="POZ domain"/>
    <property type="match status" value="1"/>
</dbReference>
<gene>
    <name evidence="2" type="ORF">RSOL_455400</name>
</gene>
<dbReference type="EMBL" id="JATN01000317">
    <property type="protein sequence ID" value="EUC62793.1"/>
    <property type="molecule type" value="Genomic_DNA"/>
</dbReference>